<dbReference type="SUPFAM" id="SSF56281">
    <property type="entry name" value="Metallo-hydrolase/oxidoreductase"/>
    <property type="match status" value="1"/>
</dbReference>
<evidence type="ECO:0000259" key="3">
    <source>
        <dbReference type="Pfam" id="PF00753"/>
    </source>
</evidence>
<dbReference type="InterPro" id="IPR006311">
    <property type="entry name" value="TAT_signal"/>
</dbReference>
<dbReference type="PANTHER" id="PTHR46018">
    <property type="entry name" value="ZINC PHOSPHODIESTERASE ELAC PROTEIN 1"/>
    <property type="match status" value="1"/>
</dbReference>
<dbReference type="Pfam" id="PF00753">
    <property type="entry name" value="Lactamase_B"/>
    <property type="match status" value="1"/>
</dbReference>
<keyword evidence="1" id="KW-0540">Nuclease</keyword>
<evidence type="ECO:0000256" key="1">
    <source>
        <dbReference type="ARBA" id="ARBA00022759"/>
    </source>
</evidence>
<sequence>MDPDERNRMCLSGPSTFGLSRRSALAGALGIIGGTTLAACSSADEQSFPGSSTAAPVPGDVDKGRPHVILLGTAGGPAWYPRQNATGIATAVVIGDAVYVVDTGDRAPEQFFKANPTGEAPDEQFSTLRGIFITHLHSDHTIDYFKMINYGWWTGLQHITQPVKVIGPGRRASLTTAYPGSQPPPPANPANPMPGITDMTNSLLAAYATDINDRVRDNRFTDLRSLIDVDDITIPGFDPAIETLEIMPAMDPFPVYEDDRVRVTATLVNHFPVFPAFAYRFDTDDGSVVISGDTGKSANLARMAADTDLLLHEVIDTSWIDEQYADNEALRHHLMTAHMPSTELGRFADELGARQLALHHLVPAEPPVERWLKSRENFSGTFHIGTDLAAINLRG</sequence>
<dbReference type="PROSITE" id="PS51318">
    <property type="entry name" value="TAT"/>
    <property type="match status" value="1"/>
</dbReference>
<evidence type="ECO:0000256" key="2">
    <source>
        <dbReference type="ARBA" id="ARBA00022801"/>
    </source>
</evidence>
<protein>
    <submittedName>
        <fullName evidence="4">MBL fold metallo-hydrolase</fullName>
    </submittedName>
</protein>
<dbReference type="PANTHER" id="PTHR46018:SF2">
    <property type="entry name" value="ZINC PHOSPHODIESTERASE ELAC PROTEIN 1"/>
    <property type="match status" value="1"/>
</dbReference>
<keyword evidence="5" id="KW-1185">Reference proteome</keyword>
<dbReference type="EMBL" id="SMLA01000021">
    <property type="protein sequence ID" value="TDD87745.1"/>
    <property type="molecule type" value="Genomic_DNA"/>
</dbReference>
<dbReference type="GO" id="GO:0042781">
    <property type="term" value="F:3'-tRNA processing endoribonuclease activity"/>
    <property type="evidence" value="ECO:0007669"/>
    <property type="project" value="TreeGrafter"/>
</dbReference>
<dbReference type="InterPro" id="IPR044094">
    <property type="entry name" value="AtsA-like_MBL-fold"/>
</dbReference>
<gene>
    <name evidence="4" type="ORF">E1202_15725</name>
</gene>
<dbReference type="AlphaFoldDB" id="A0A4R5BPA0"/>
<reference evidence="4 5" key="1">
    <citation type="submission" date="2019-03" db="EMBL/GenBank/DDBJ databases">
        <title>Draft genome sequences of novel Actinobacteria.</title>
        <authorList>
            <person name="Sahin N."/>
            <person name="Ay H."/>
            <person name="Saygin H."/>
        </authorList>
    </citation>
    <scope>NUCLEOTIDE SEQUENCE [LARGE SCALE GENOMIC DNA]</scope>
    <source>
        <strain evidence="4 5">5K548</strain>
    </source>
</reference>
<keyword evidence="2 4" id="KW-0378">Hydrolase</keyword>
<comment type="caution">
    <text evidence="4">The sequence shown here is derived from an EMBL/GenBank/DDBJ whole genome shotgun (WGS) entry which is preliminary data.</text>
</comment>
<dbReference type="InterPro" id="IPR036866">
    <property type="entry name" value="RibonucZ/Hydroxyglut_hydro"/>
</dbReference>
<dbReference type="CDD" id="cd07719">
    <property type="entry name" value="arylsulfatase_AtsA-like_MBL-fold"/>
    <property type="match status" value="1"/>
</dbReference>
<accession>A0A4R5BPA0</accession>
<proteinExistence type="predicted"/>
<dbReference type="RefSeq" id="WP_132683901.1">
    <property type="nucleotide sequence ID" value="NZ_SMLA01000021.1"/>
</dbReference>
<evidence type="ECO:0000313" key="4">
    <source>
        <dbReference type="EMBL" id="TDD87745.1"/>
    </source>
</evidence>
<evidence type="ECO:0000313" key="5">
    <source>
        <dbReference type="Proteomes" id="UP000294723"/>
    </source>
</evidence>
<dbReference type="InterPro" id="IPR001279">
    <property type="entry name" value="Metallo-B-lactamas"/>
</dbReference>
<dbReference type="Proteomes" id="UP000294723">
    <property type="component" value="Unassembled WGS sequence"/>
</dbReference>
<name>A0A4R5BPA0_9PSEU</name>
<dbReference type="Gene3D" id="3.60.15.10">
    <property type="entry name" value="Ribonuclease Z/Hydroxyacylglutathione hydrolase-like"/>
    <property type="match status" value="1"/>
</dbReference>
<keyword evidence="1" id="KW-0255">Endonuclease</keyword>
<organism evidence="4 5">
    <name type="scientific">Saccharopolyspora karakumensis</name>
    <dbReference type="NCBI Taxonomy" id="2530386"/>
    <lineage>
        <taxon>Bacteria</taxon>
        <taxon>Bacillati</taxon>
        <taxon>Actinomycetota</taxon>
        <taxon>Actinomycetes</taxon>
        <taxon>Pseudonocardiales</taxon>
        <taxon>Pseudonocardiaceae</taxon>
        <taxon>Saccharopolyspora</taxon>
    </lineage>
</organism>
<feature type="domain" description="Metallo-beta-lactamase" evidence="3">
    <location>
        <begin position="90"/>
        <end position="305"/>
    </location>
</feature>